<dbReference type="GeneID" id="54351100"/>
<evidence type="ECO:0000256" key="1">
    <source>
        <dbReference type="SAM" id="MobiDB-lite"/>
    </source>
</evidence>
<dbReference type="EMBL" id="ML978981">
    <property type="protein sequence ID" value="KAF1925785.1"/>
    <property type="molecule type" value="Genomic_DNA"/>
</dbReference>
<feature type="domain" description="Catalase core" evidence="2">
    <location>
        <begin position="2"/>
        <end position="52"/>
    </location>
</feature>
<evidence type="ECO:0000259" key="2">
    <source>
        <dbReference type="Pfam" id="PF00199"/>
    </source>
</evidence>
<dbReference type="InterPro" id="IPR018028">
    <property type="entry name" value="Catalase"/>
</dbReference>
<dbReference type="GO" id="GO:0020037">
    <property type="term" value="F:heme binding"/>
    <property type="evidence" value="ECO:0007669"/>
    <property type="project" value="InterPro"/>
</dbReference>
<dbReference type="PANTHER" id="PTHR11465">
    <property type="entry name" value="CATALASE"/>
    <property type="match status" value="1"/>
</dbReference>
<dbReference type="Proteomes" id="UP000800082">
    <property type="component" value="Unassembled WGS sequence"/>
</dbReference>
<dbReference type="InterPro" id="IPR020835">
    <property type="entry name" value="Catalase_sf"/>
</dbReference>
<proteinExistence type="predicted"/>
<dbReference type="InterPro" id="IPR011614">
    <property type="entry name" value="Catalase_core"/>
</dbReference>
<evidence type="ECO:0000313" key="3">
    <source>
        <dbReference type="EMBL" id="KAF1925785.1"/>
    </source>
</evidence>
<name>A0A6A5RC09_9PLEO</name>
<sequence length="55" mass="6258">MQEFGRLVLNKNPENFQRDVESAAFSPGSMIPGIEDSPDYWHKGKKNDYAQATEL</sequence>
<feature type="compositionally biased region" description="Basic and acidic residues" evidence="1">
    <location>
        <begin position="39"/>
        <end position="48"/>
    </location>
</feature>
<dbReference type="Gene3D" id="2.40.180.10">
    <property type="entry name" value="Catalase core domain"/>
    <property type="match status" value="1"/>
</dbReference>
<dbReference type="GO" id="GO:0005739">
    <property type="term" value="C:mitochondrion"/>
    <property type="evidence" value="ECO:0007669"/>
    <property type="project" value="TreeGrafter"/>
</dbReference>
<dbReference type="SUPFAM" id="SSF56634">
    <property type="entry name" value="Heme-dependent catalase-like"/>
    <property type="match status" value="1"/>
</dbReference>
<reference evidence="3" key="1">
    <citation type="journal article" date="2020" name="Stud. Mycol.">
        <title>101 Dothideomycetes genomes: a test case for predicting lifestyles and emergence of pathogens.</title>
        <authorList>
            <person name="Haridas S."/>
            <person name="Albert R."/>
            <person name="Binder M."/>
            <person name="Bloem J."/>
            <person name="Labutti K."/>
            <person name="Salamov A."/>
            <person name="Andreopoulos B."/>
            <person name="Baker S."/>
            <person name="Barry K."/>
            <person name="Bills G."/>
            <person name="Bluhm B."/>
            <person name="Cannon C."/>
            <person name="Castanera R."/>
            <person name="Culley D."/>
            <person name="Daum C."/>
            <person name="Ezra D."/>
            <person name="Gonzalez J."/>
            <person name="Henrissat B."/>
            <person name="Kuo A."/>
            <person name="Liang C."/>
            <person name="Lipzen A."/>
            <person name="Lutzoni F."/>
            <person name="Magnuson J."/>
            <person name="Mondo S."/>
            <person name="Nolan M."/>
            <person name="Ohm R."/>
            <person name="Pangilinan J."/>
            <person name="Park H.-J."/>
            <person name="Ramirez L."/>
            <person name="Alfaro M."/>
            <person name="Sun H."/>
            <person name="Tritt A."/>
            <person name="Yoshinaga Y."/>
            <person name="Zwiers L.-H."/>
            <person name="Turgeon B."/>
            <person name="Goodwin S."/>
            <person name="Spatafora J."/>
            <person name="Crous P."/>
            <person name="Grigoriev I."/>
        </authorList>
    </citation>
    <scope>NUCLEOTIDE SEQUENCE</scope>
    <source>
        <strain evidence="3">CBS 183.55</strain>
    </source>
</reference>
<dbReference type="GO" id="GO:0042542">
    <property type="term" value="P:response to hydrogen peroxide"/>
    <property type="evidence" value="ECO:0007669"/>
    <property type="project" value="TreeGrafter"/>
</dbReference>
<dbReference type="GO" id="GO:0004096">
    <property type="term" value="F:catalase activity"/>
    <property type="evidence" value="ECO:0007669"/>
    <property type="project" value="InterPro"/>
</dbReference>
<accession>A0A6A5RC09</accession>
<dbReference type="Pfam" id="PF00199">
    <property type="entry name" value="Catalase"/>
    <property type="match status" value="1"/>
</dbReference>
<dbReference type="PANTHER" id="PTHR11465:SF13">
    <property type="entry name" value="CATALASE (EUROFUNG)"/>
    <property type="match status" value="1"/>
</dbReference>
<dbReference type="GO" id="GO:0005777">
    <property type="term" value="C:peroxisome"/>
    <property type="evidence" value="ECO:0007669"/>
    <property type="project" value="TreeGrafter"/>
</dbReference>
<keyword evidence="4" id="KW-1185">Reference proteome</keyword>
<dbReference type="AlphaFoldDB" id="A0A6A5RC09"/>
<evidence type="ECO:0000313" key="4">
    <source>
        <dbReference type="Proteomes" id="UP000800082"/>
    </source>
</evidence>
<dbReference type="OrthoDB" id="6880011at2759"/>
<dbReference type="RefSeq" id="XP_033446037.1">
    <property type="nucleotide sequence ID" value="XM_033593432.1"/>
</dbReference>
<dbReference type="GO" id="GO:0042744">
    <property type="term" value="P:hydrogen peroxide catabolic process"/>
    <property type="evidence" value="ECO:0007669"/>
    <property type="project" value="TreeGrafter"/>
</dbReference>
<feature type="region of interest" description="Disordered" evidence="1">
    <location>
        <begin position="22"/>
        <end position="55"/>
    </location>
</feature>
<gene>
    <name evidence="3" type="ORF">M421DRAFT_423342</name>
</gene>
<protein>
    <recommendedName>
        <fullName evidence="2">Catalase core domain-containing protein</fullName>
    </recommendedName>
</protein>
<organism evidence="3 4">
    <name type="scientific">Didymella exigua CBS 183.55</name>
    <dbReference type="NCBI Taxonomy" id="1150837"/>
    <lineage>
        <taxon>Eukaryota</taxon>
        <taxon>Fungi</taxon>
        <taxon>Dikarya</taxon>
        <taxon>Ascomycota</taxon>
        <taxon>Pezizomycotina</taxon>
        <taxon>Dothideomycetes</taxon>
        <taxon>Pleosporomycetidae</taxon>
        <taxon>Pleosporales</taxon>
        <taxon>Pleosporineae</taxon>
        <taxon>Didymellaceae</taxon>
        <taxon>Didymella</taxon>
    </lineage>
</organism>